<name>A0A1F7HES3_9BACT</name>
<organism evidence="4 5">
    <name type="scientific">Candidatus Roizmanbacteria bacterium RIFCSPHIGHO2_02_FULL_40_9</name>
    <dbReference type="NCBI Taxonomy" id="1802042"/>
    <lineage>
        <taxon>Bacteria</taxon>
        <taxon>Candidatus Roizmaniibacteriota</taxon>
    </lineage>
</organism>
<protein>
    <recommendedName>
        <fullName evidence="6">Glycosyl transferase family 1 domain-containing protein</fullName>
    </recommendedName>
</protein>
<dbReference type="Proteomes" id="UP000177027">
    <property type="component" value="Unassembled WGS sequence"/>
</dbReference>
<accession>A0A1F7HES3</accession>
<dbReference type="Pfam" id="PF00534">
    <property type="entry name" value="Glycos_transf_1"/>
    <property type="match status" value="1"/>
</dbReference>
<proteinExistence type="predicted"/>
<gene>
    <name evidence="4" type="ORF">A3D06_01175</name>
</gene>
<dbReference type="InterPro" id="IPR028098">
    <property type="entry name" value="Glyco_trans_4-like_N"/>
</dbReference>
<evidence type="ECO:0000313" key="5">
    <source>
        <dbReference type="Proteomes" id="UP000177027"/>
    </source>
</evidence>
<evidence type="ECO:0000259" key="2">
    <source>
        <dbReference type="Pfam" id="PF00534"/>
    </source>
</evidence>
<dbReference type="InterPro" id="IPR001296">
    <property type="entry name" value="Glyco_trans_1"/>
</dbReference>
<sequence length="371" mass="43137">MTKKRIGIDARLINQTGVGVYIKNLLYYLDKLIDDSVELYVYLRKDDFQTASFNSKNITKRQADIQWHSISEQTLFLKKLFSDRLDLMHFTYFSFPMFYPRPFIITIHDLIPLSHATGKASTKHPFYYSIKLFAYRLLLSKAVSNSKAILAPSNTVKQEITQYFGDDLSQKIYVTYEGVNMQSLQNKLSKKLEQQYKNPFYIYIGNFYPHKNVDHLIRAFAHSHTTARLVLIGPEDHFSQRMKAIIDEENAQNRITFHHNATSEDLTFFYEHAKALIHPSRAEGFGLSLIEAIYHDCPVLASNIPVFEELYKDVVIFFDQNDIYEMARVIDDFDAGNIVPPAIDKKSLLKKYSFETMSKKTLEVYNKLLAL</sequence>
<dbReference type="Gene3D" id="3.40.50.2000">
    <property type="entry name" value="Glycogen Phosphorylase B"/>
    <property type="match status" value="2"/>
</dbReference>
<reference evidence="4 5" key="1">
    <citation type="journal article" date="2016" name="Nat. Commun.">
        <title>Thousands of microbial genomes shed light on interconnected biogeochemical processes in an aquifer system.</title>
        <authorList>
            <person name="Anantharaman K."/>
            <person name="Brown C.T."/>
            <person name="Hug L.A."/>
            <person name="Sharon I."/>
            <person name="Castelle C.J."/>
            <person name="Probst A.J."/>
            <person name="Thomas B.C."/>
            <person name="Singh A."/>
            <person name="Wilkins M.J."/>
            <person name="Karaoz U."/>
            <person name="Brodie E.L."/>
            <person name="Williams K.H."/>
            <person name="Hubbard S.S."/>
            <person name="Banfield J.F."/>
        </authorList>
    </citation>
    <scope>NUCLEOTIDE SEQUENCE [LARGE SCALE GENOMIC DNA]</scope>
</reference>
<dbReference type="PANTHER" id="PTHR46401:SF2">
    <property type="entry name" value="GLYCOSYLTRANSFERASE WBBK-RELATED"/>
    <property type="match status" value="1"/>
</dbReference>
<dbReference type="GO" id="GO:0016757">
    <property type="term" value="F:glycosyltransferase activity"/>
    <property type="evidence" value="ECO:0007669"/>
    <property type="project" value="InterPro"/>
</dbReference>
<feature type="domain" description="Glycosyltransferase subfamily 4-like N-terminal" evidence="3">
    <location>
        <begin position="17"/>
        <end position="181"/>
    </location>
</feature>
<dbReference type="AlphaFoldDB" id="A0A1F7HES3"/>
<dbReference type="EMBL" id="MFZS01000008">
    <property type="protein sequence ID" value="OGK29272.1"/>
    <property type="molecule type" value="Genomic_DNA"/>
</dbReference>
<comment type="caution">
    <text evidence="4">The sequence shown here is derived from an EMBL/GenBank/DDBJ whole genome shotgun (WGS) entry which is preliminary data.</text>
</comment>
<evidence type="ECO:0008006" key="6">
    <source>
        <dbReference type="Google" id="ProtNLM"/>
    </source>
</evidence>
<feature type="domain" description="Glycosyl transferase family 1" evidence="2">
    <location>
        <begin position="187"/>
        <end position="333"/>
    </location>
</feature>
<dbReference type="GO" id="GO:0009103">
    <property type="term" value="P:lipopolysaccharide biosynthetic process"/>
    <property type="evidence" value="ECO:0007669"/>
    <property type="project" value="TreeGrafter"/>
</dbReference>
<dbReference type="PANTHER" id="PTHR46401">
    <property type="entry name" value="GLYCOSYLTRANSFERASE WBBK-RELATED"/>
    <property type="match status" value="1"/>
</dbReference>
<evidence type="ECO:0000259" key="3">
    <source>
        <dbReference type="Pfam" id="PF13439"/>
    </source>
</evidence>
<evidence type="ECO:0000256" key="1">
    <source>
        <dbReference type="ARBA" id="ARBA00022679"/>
    </source>
</evidence>
<keyword evidence="1" id="KW-0808">Transferase</keyword>
<dbReference type="Pfam" id="PF13439">
    <property type="entry name" value="Glyco_transf_4"/>
    <property type="match status" value="1"/>
</dbReference>
<evidence type="ECO:0000313" key="4">
    <source>
        <dbReference type="EMBL" id="OGK29272.1"/>
    </source>
</evidence>
<dbReference type="SUPFAM" id="SSF53756">
    <property type="entry name" value="UDP-Glycosyltransferase/glycogen phosphorylase"/>
    <property type="match status" value="1"/>
</dbReference>
<dbReference type="CDD" id="cd03809">
    <property type="entry name" value="GT4_MtfB-like"/>
    <property type="match status" value="1"/>
</dbReference>